<protein>
    <recommendedName>
        <fullName evidence="10">Alpha-macroglobulin</fullName>
    </recommendedName>
</protein>
<dbReference type="Gene3D" id="2.60.40.10">
    <property type="entry name" value="Immunoglobulins"/>
    <property type="match status" value="2"/>
</dbReference>
<dbReference type="Gene3D" id="2.60.120.1540">
    <property type="match status" value="1"/>
</dbReference>
<dbReference type="Pfam" id="PF07677">
    <property type="entry name" value="A2M_recep"/>
    <property type="match status" value="1"/>
</dbReference>
<dbReference type="Gene3D" id="6.20.50.160">
    <property type="match status" value="1"/>
</dbReference>
<dbReference type="InterPro" id="IPR019742">
    <property type="entry name" value="MacrogloblnA2_CS"/>
</dbReference>
<dbReference type="InterPro" id="IPR002890">
    <property type="entry name" value="MG2"/>
</dbReference>
<dbReference type="InterPro" id="IPR050473">
    <property type="entry name" value="A2M/Complement_sys"/>
</dbReference>
<dbReference type="SUPFAM" id="SSF49410">
    <property type="entry name" value="Alpha-macroglobulin receptor domain"/>
    <property type="match status" value="1"/>
</dbReference>
<dbReference type="SMART" id="SM01361">
    <property type="entry name" value="A2M_recep"/>
    <property type="match status" value="1"/>
</dbReference>
<dbReference type="SMART" id="SM01360">
    <property type="entry name" value="A2M"/>
    <property type="match status" value="1"/>
</dbReference>
<evidence type="ECO:0008006" key="10">
    <source>
        <dbReference type="Google" id="ProtNLM"/>
    </source>
</evidence>
<sequence length="1304" mass="147318">MWYYEKMGSLLTATLNLIVLLSSTAYSNEAGYYVMLVPTVIYEHSSVSIGISTVGYEKDEQFQVKLQKAVYDGYVHDVETAEISQSSATNQVQMTVPALENIPYQFTIHGPGKTVERIEVDISKHPVIILIQTDKRLYKPGDTVKFRVLVVDHLTRPIKNFEKLDVLLKNSNNNLIRKWSEVKLHQGVFQSHIDLANFIPLGEWTLKVVAPKGVQETKTFTVDEYVLPLHEISIGTSKRVSMRDETLELIIDAKYTFGKPIKGGAISLAFNGVHHSDEYEINGRSIVSIPMKDVVDVKGINHDVYWFEVDVNITESVSEQVYTAREAIQIHERPYKIWLKKSSEYLLDEQLVHFWITVTDPDGVPLTNPGLMNISVLTVPRYWHDNYHEYFERKPDDEGIIELRVKSTRSTDRIEVEVTYDGVQNKIEIHRKNDSDDNQPDFFKASLLVRKPLLNKQVAVLVQSSFRMNEIIFHVVSQGEIMAGGRVTVKRKRTANFGFLATFPMVPEASLVVFAINKGTLWTDVIRFKVYDLNNQVDIEISSNNTEPRSRIDLNMKSKPGSMVGLLAVDKSILQLHTGNGITQQFVYEQLGKERILGGINLQVSKAARQSIGKNFYDDGNLKLECIVPDTITGWSISAIAINAAHGLGVIKSPVSLAVLKSFFITVNLPYSIVKTETATVEVFVHNYLDHYQYVTVRVQNEYEDFQFVDENDAVKSNLEDSKMVTVANNSIQKVTFLLKPTQAGNPIITVLANSLTEPDAVQRNLRVTPGGLQYFGNTARYIEVDNSLLSYDPIHLAIPRAATNGSVSITLSVEGFLLGAALNNLDHIIRLPSGCGEQNLLHLVPSIIALEYMASTDILTDAVKAKAIDYLEKGYQNQLNYMLRDGSFSVFGERDRRGSVFLTALVAKVFTFAAKHITVDNNVILHAFNWLQWIQSTDGRFTESGRLFYKPLQSDLQDGTTLTAYVLIAFLEHKVYAKKYSDVVKKGTEYIASQTDVYESPYKLALVAYVLQLAKHPRSKEFLDMLLAVSQRNDDSSLRWWDNGSTSIETTAYALLTYMSNGSYVDAKPLMKWLVSQRYDKGGYDNTQNTFVGLQALAQYSRQMSVKKQNYDVIVSYDSGNHRLHMDSKSTINGGHKLAIPSHVRKIDVKVEGTGGGVLQIAYQYNKVAYDNMSRFTIEKTLKKSANGGIIRMHICASYHPKRLAEVTNMVLMEVLFPSGYVVANDIIQRLKVNEEVRKAETEDNDTRLILYFDPLQKDKSVCVDVEAFRKSIVFNQAPGWIKLYDYYDPTREAIEYFDPVVD</sequence>
<dbReference type="Pfam" id="PF21412">
    <property type="entry name" value="TEP1_CUB2"/>
    <property type="match status" value="1"/>
</dbReference>
<dbReference type="Gene3D" id="2.20.130.20">
    <property type="match status" value="1"/>
</dbReference>
<evidence type="ECO:0000313" key="8">
    <source>
        <dbReference type="EnsemblMetazoa" id="AALFPA23_020573.P30380"/>
    </source>
</evidence>
<reference evidence="9" key="1">
    <citation type="journal article" date="2015" name="Proc. Natl. Acad. Sci. U.S.A.">
        <title>Genome sequence of the Asian Tiger mosquito, Aedes albopictus, reveals insights into its biology, genetics, and evolution.</title>
        <authorList>
            <person name="Chen X.G."/>
            <person name="Jiang X."/>
            <person name="Gu J."/>
            <person name="Xu M."/>
            <person name="Wu Y."/>
            <person name="Deng Y."/>
            <person name="Zhang C."/>
            <person name="Bonizzoni M."/>
            <person name="Dermauw W."/>
            <person name="Vontas J."/>
            <person name="Armbruster P."/>
            <person name="Huang X."/>
            <person name="Yang Y."/>
            <person name="Zhang H."/>
            <person name="He W."/>
            <person name="Peng H."/>
            <person name="Liu Y."/>
            <person name="Wu K."/>
            <person name="Chen J."/>
            <person name="Lirakis M."/>
            <person name="Topalis P."/>
            <person name="Van Leeuwen T."/>
            <person name="Hall A.B."/>
            <person name="Jiang X."/>
            <person name="Thorpe C."/>
            <person name="Mueller R.L."/>
            <person name="Sun C."/>
            <person name="Waterhouse R.M."/>
            <person name="Yan G."/>
            <person name="Tu Z.J."/>
            <person name="Fang X."/>
            <person name="James A.A."/>
        </authorList>
    </citation>
    <scope>NUCLEOTIDE SEQUENCE [LARGE SCALE GENOMIC DNA]</scope>
    <source>
        <strain evidence="9">Foshan</strain>
    </source>
</reference>
<reference evidence="8" key="2">
    <citation type="submission" date="2025-05" db="UniProtKB">
        <authorList>
            <consortium name="EnsemblMetazoa"/>
        </authorList>
    </citation>
    <scope>IDENTIFICATION</scope>
    <source>
        <strain evidence="8">Foshan</strain>
    </source>
</reference>
<keyword evidence="9" id="KW-1185">Reference proteome</keyword>
<keyword evidence="3" id="KW-1015">Disulfide bond</keyword>
<dbReference type="InterPro" id="IPR008930">
    <property type="entry name" value="Terpenoid_cyclase/PrenylTrfase"/>
</dbReference>
<dbReference type="Pfam" id="PF00207">
    <property type="entry name" value="A2M"/>
    <property type="match status" value="1"/>
</dbReference>
<dbReference type="Proteomes" id="UP000069940">
    <property type="component" value="Unassembled WGS sequence"/>
</dbReference>
<feature type="signal peptide" evidence="4">
    <location>
        <begin position="1"/>
        <end position="25"/>
    </location>
</feature>
<dbReference type="InterPro" id="IPR009048">
    <property type="entry name" value="A-macroglobulin_rcpt-bd"/>
</dbReference>
<name>A0ABM1ZQ31_AEDAL</name>
<dbReference type="InterPro" id="IPR013783">
    <property type="entry name" value="Ig-like_fold"/>
</dbReference>
<feature type="domain" description="Alpha-2-macroglobulin bait region" evidence="5">
    <location>
        <begin position="443"/>
        <end position="576"/>
    </location>
</feature>
<dbReference type="InterPro" id="IPR011626">
    <property type="entry name" value="Alpha-macroglobulin_TED"/>
</dbReference>
<dbReference type="Gene3D" id="2.60.40.1940">
    <property type="match status" value="1"/>
</dbReference>
<feature type="domain" description="Alpha-macroglobulin receptor-binding" evidence="7">
    <location>
        <begin position="1209"/>
        <end position="1299"/>
    </location>
</feature>
<dbReference type="PROSITE" id="PS00477">
    <property type="entry name" value="ALPHA_2_MACROGLOBULIN"/>
    <property type="match status" value="1"/>
</dbReference>
<dbReference type="InterPro" id="IPR036595">
    <property type="entry name" value="A-macroglobulin_rcpt-bd_sf"/>
</dbReference>
<evidence type="ECO:0000259" key="5">
    <source>
        <dbReference type="SMART" id="SM01359"/>
    </source>
</evidence>
<dbReference type="InterPro" id="IPR001599">
    <property type="entry name" value="Macroglobln_a2"/>
</dbReference>
<evidence type="ECO:0000256" key="3">
    <source>
        <dbReference type="ARBA" id="ARBA00023157"/>
    </source>
</evidence>
<dbReference type="InterPro" id="IPR041555">
    <property type="entry name" value="MG3"/>
</dbReference>
<dbReference type="GeneID" id="109419549"/>
<dbReference type="SMART" id="SM01419">
    <property type="entry name" value="Thiol-ester_cl"/>
    <property type="match status" value="1"/>
</dbReference>
<evidence type="ECO:0000256" key="4">
    <source>
        <dbReference type="SAM" id="SignalP"/>
    </source>
</evidence>
<dbReference type="InterPro" id="IPR049135">
    <property type="entry name" value="TEP1_CUB2"/>
</dbReference>
<proteinExistence type="predicted"/>
<evidence type="ECO:0000259" key="7">
    <source>
        <dbReference type="SMART" id="SM01361"/>
    </source>
</evidence>
<dbReference type="Pfam" id="PF07678">
    <property type="entry name" value="TED_complement"/>
    <property type="match status" value="1"/>
</dbReference>
<dbReference type="Pfam" id="PF01835">
    <property type="entry name" value="MG2"/>
    <property type="match status" value="1"/>
</dbReference>
<dbReference type="SMART" id="SM01359">
    <property type="entry name" value="A2M_N_2"/>
    <property type="match status" value="1"/>
</dbReference>
<dbReference type="Pfam" id="PF17791">
    <property type="entry name" value="MG3"/>
    <property type="match status" value="1"/>
</dbReference>
<evidence type="ECO:0000259" key="6">
    <source>
        <dbReference type="SMART" id="SM01360"/>
    </source>
</evidence>
<dbReference type="Pfam" id="PF07703">
    <property type="entry name" value="A2M_BRD"/>
    <property type="match status" value="1"/>
</dbReference>
<accession>A0ABM1ZQ31</accession>
<evidence type="ECO:0000256" key="1">
    <source>
        <dbReference type="ARBA" id="ARBA00022729"/>
    </source>
</evidence>
<dbReference type="InterPro" id="IPR011625">
    <property type="entry name" value="A2M_N_BRD"/>
</dbReference>
<dbReference type="EnsemblMetazoa" id="AALFPA23_020573.R30380">
    <property type="protein sequence ID" value="AALFPA23_020573.P30380"/>
    <property type="gene ID" value="AALFPA23_020573"/>
</dbReference>
<evidence type="ECO:0000256" key="2">
    <source>
        <dbReference type="ARBA" id="ARBA00022966"/>
    </source>
</evidence>
<dbReference type="PANTHER" id="PTHR11412">
    <property type="entry name" value="MACROGLOBULIN / COMPLEMENT"/>
    <property type="match status" value="1"/>
</dbReference>
<dbReference type="PANTHER" id="PTHR11412:SF136">
    <property type="entry name" value="CD109 ANTIGEN"/>
    <property type="match status" value="1"/>
</dbReference>
<evidence type="ECO:0000313" key="9">
    <source>
        <dbReference type="Proteomes" id="UP000069940"/>
    </source>
</evidence>
<dbReference type="SUPFAM" id="SSF48239">
    <property type="entry name" value="Terpenoid cyclases/Protein prenyltransferases"/>
    <property type="match status" value="1"/>
</dbReference>
<dbReference type="RefSeq" id="XP_062703857.1">
    <property type="nucleotide sequence ID" value="XM_062847873.1"/>
</dbReference>
<dbReference type="Gene3D" id="2.60.40.1930">
    <property type="match status" value="2"/>
</dbReference>
<feature type="domain" description="Alpha-2-macroglobulin" evidence="6">
    <location>
        <begin position="611"/>
        <end position="699"/>
    </location>
</feature>
<keyword evidence="2" id="KW-0882">Thioester bond</keyword>
<feature type="chain" id="PRO_5045549258" description="Alpha-macroglobulin" evidence="4">
    <location>
        <begin position="26"/>
        <end position="1304"/>
    </location>
</feature>
<dbReference type="InterPro" id="IPR047565">
    <property type="entry name" value="Alpha-macroglob_thiol-ester_cl"/>
</dbReference>
<keyword evidence="1 4" id="KW-0732">Signal</keyword>
<dbReference type="Gene3D" id="1.50.10.20">
    <property type="match status" value="1"/>
</dbReference>
<dbReference type="Gene3D" id="2.60.40.690">
    <property type="entry name" value="Alpha-macroglobulin, receptor-binding domain"/>
    <property type="match status" value="1"/>
</dbReference>
<organism evidence="8 9">
    <name type="scientific">Aedes albopictus</name>
    <name type="common">Asian tiger mosquito</name>
    <name type="synonym">Stegomyia albopicta</name>
    <dbReference type="NCBI Taxonomy" id="7160"/>
    <lineage>
        <taxon>Eukaryota</taxon>
        <taxon>Metazoa</taxon>
        <taxon>Ecdysozoa</taxon>
        <taxon>Arthropoda</taxon>
        <taxon>Hexapoda</taxon>
        <taxon>Insecta</taxon>
        <taxon>Pterygota</taxon>
        <taxon>Neoptera</taxon>
        <taxon>Endopterygota</taxon>
        <taxon>Diptera</taxon>
        <taxon>Nematocera</taxon>
        <taxon>Culicoidea</taxon>
        <taxon>Culicidae</taxon>
        <taxon>Culicinae</taxon>
        <taxon>Aedini</taxon>
        <taxon>Aedes</taxon>
        <taxon>Stegomyia</taxon>
    </lineage>
</organism>